<keyword evidence="1" id="KW-0732">Signal</keyword>
<protein>
    <submittedName>
        <fullName evidence="3">Uncharacterized protein</fullName>
    </submittedName>
</protein>
<dbReference type="AlphaFoldDB" id="A0A3F2S5C1"/>
<organism evidence="3 4">
    <name type="scientific">Phytophthora kernoviae</name>
    <dbReference type="NCBI Taxonomy" id="325452"/>
    <lineage>
        <taxon>Eukaryota</taxon>
        <taxon>Sar</taxon>
        <taxon>Stramenopiles</taxon>
        <taxon>Oomycota</taxon>
        <taxon>Peronosporomycetes</taxon>
        <taxon>Peronosporales</taxon>
        <taxon>Peronosporaceae</taxon>
        <taxon>Phytophthora</taxon>
    </lineage>
</organism>
<accession>A0A3F2S5C1</accession>
<name>A0A3F2S5C1_9STRA</name>
<sequence length="280" mass="30890">MLGSSNVVATVLAALTLGSALCEAAPKVEIKIIPRPRPEEPPILVPVPIREPFKAPNGPFWNDLQSLNCVREEREMKKGKAYTMDLCHLANVTIVAKIEEPEEKVEVEVVQDVLEGSVTTEGGDAAKLVDPVSEVKEEEEGPEIPTILGIFRGWHIDPITLKYKYMIYDDGDECGDNGERYSITVELIPSSNEESDTRLYGLKKTGECTFKGSLLTYVAEEERHAQGGIHTPGVLDISDASSSLPVICGKMKCRYGEISTRVRDLQNQVRHDLIQTNIAE</sequence>
<gene>
    <name evidence="2" type="ORF">BBJ29_002176</name>
    <name evidence="3" type="ORF">BBP00_00000180</name>
</gene>
<evidence type="ECO:0000256" key="1">
    <source>
        <dbReference type="SAM" id="SignalP"/>
    </source>
</evidence>
<proteinExistence type="predicted"/>
<dbReference type="Proteomes" id="UP000277300">
    <property type="component" value="Unassembled WGS sequence"/>
</dbReference>
<dbReference type="EMBL" id="MBAD02001157">
    <property type="protein sequence ID" value="RLN57851.1"/>
    <property type="molecule type" value="Genomic_DNA"/>
</dbReference>
<feature type="chain" id="PRO_5036338565" evidence="1">
    <location>
        <begin position="25"/>
        <end position="280"/>
    </location>
</feature>
<reference evidence="4 5" key="1">
    <citation type="submission" date="2018-07" db="EMBL/GenBank/DDBJ databases">
        <title>Genome sequencing of oomycete isolates from Chile give support for New Zealand origin for Phytophthora kernoviae and make available the first Nothophytophthora sp. genome.</title>
        <authorList>
            <person name="Studholme D.J."/>
            <person name="Sanfuentes E."/>
            <person name="Panda P."/>
            <person name="Hill R."/>
            <person name="Sambles C."/>
            <person name="Grant M."/>
            <person name="Williams N.M."/>
            <person name="Mcdougal R.L."/>
        </authorList>
    </citation>
    <scope>NUCLEOTIDE SEQUENCE [LARGE SCALE GENOMIC DNA]</scope>
    <source>
        <strain evidence="3">Chile6</strain>
        <strain evidence="2">Chile7</strain>
    </source>
</reference>
<feature type="signal peptide" evidence="1">
    <location>
        <begin position="1"/>
        <end position="24"/>
    </location>
</feature>
<dbReference type="OrthoDB" id="166809at2759"/>
<evidence type="ECO:0000313" key="5">
    <source>
        <dbReference type="Proteomes" id="UP000284657"/>
    </source>
</evidence>
<evidence type="ECO:0000313" key="2">
    <source>
        <dbReference type="EMBL" id="RLN57851.1"/>
    </source>
</evidence>
<comment type="caution">
    <text evidence="3">The sequence shown here is derived from an EMBL/GenBank/DDBJ whole genome shotgun (WGS) entry which is preliminary data.</text>
</comment>
<dbReference type="EMBL" id="MBDO02000002">
    <property type="protein sequence ID" value="RLN69775.1"/>
    <property type="molecule type" value="Genomic_DNA"/>
</dbReference>
<evidence type="ECO:0000313" key="4">
    <source>
        <dbReference type="Proteomes" id="UP000277300"/>
    </source>
</evidence>
<dbReference type="Proteomes" id="UP000284657">
    <property type="component" value="Unassembled WGS sequence"/>
</dbReference>
<evidence type="ECO:0000313" key="3">
    <source>
        <dbReference type="EMBL" id="RLN69775.1"/>
    </source>
</evidence>